<organism evidence="2 3">
    <name type="scientific">Galdieria yellowstonensis</name>
    <dbReference type="NCBI Taxonomy" id="3028027"/>
    <lineage>
        <taxon>Eukaryota</taxon>
        <taxon>Rhodophyta</taxon>
        <taxon>Bangiophyceae</taxon>
        <taxon>Galdieriales</taxon>
        <taxon>Galdieriaceae</taxon>
        <taxon>Galdieria</taxon>
    </lineage>
</organism>
<accession>A0AAV9I5V5</accession>
<name>A0AAV9I5V5_9RHOD</name>
<feature type="compositionally biased region" description="Polar residues" evidence="1">
    <location>
        <begin position="162"/>
        <end position="181"/>
    </location>
</feature>
<dbReference type="AlphaFoldDB" id="A0AAV9I5V5"/>
<evidence type="ECO:0000313" key="3">
    <source>
        <dbReference type="Proteomes" id="UP001300502"/>
    </source>
</evidence>
<proteinExistence type="predicted"/>
<reference evidence="2 3" key="1">
    <citation type="submission" date="2022-07" db="EMBL/GenBank/DDBJ databases">
        <title>Genome-wide signatures of adaptation to extreme environments.</title>
        <authorList>
            <person name="Cho C.H."/>
            <person name="Yoon H.S."/>
        </authorList>
    </citation>
    <scope>NUCLEOTIDE SEQUENCE [LARGE SCALE GENOMIC DNA]</scope>
    <source>
        <strain evidence="2 3">108.79 E11</strain>
    </source>
</reference>
<keyword evidence="3" id="KW-1185">Reference proteome</keyword>
<dbReference type="EMBL" id="JANCYU010000003">
    <property type="protein sequence ID" value="KAK4522329.1"/>
    <property type="molecule type" value="Genomic_DNA"/>
</dbReference>
<comment type="caution">
    <text evidence="2">The sequence shown here is derived from an EMBL/GenBank/DDBJ whole genome shotgun (WGS) entry which is preliminary data.</text>
</comment>
<protein>
    <submittedName>
        <fullName evidence="2">Uncharacterized protein</fullName>
    </submittedName>
</protein>
<evidence type="ECO:0000256" key="1">
    <source>
        <dbReference type="SAM" id="MobiDB-lite"/>
    </source>
</evidence>
<dbReference type="Proteomes" id="UP001300502">
    <property type="component" value="Unassembled WGS sequence"/>
</dbReference>
<feature type="region of interest" description="Disordered" evidence="1">
    <location>
        <begin position="134"/>
        <end position="181"/>
    </location>
</feature>
<sequence length="598" mass="69695">MDVSFVDIVELYRLRAVASQQYLIDKLKLDDTKSHWFLNIVKDQDKWKDWFLHGDQDGLLRKELALLLLDSSTCLPLWFQRAIQAQRDSIEREWGHDGVLDESLVHDFYWEDIFQENIRVRGLQERKNNTEYQLLDQAAPLPSRKRQRSRTEDNNCKESSSRRTMASSDNQGTSSELVPSKSALDTSNFSCDIDCNHLEQVYRLKASYRRDSFRMAEFVEKTKCFPCCDSSVYGKDNKLSDTCDSFVSNMDCNSVSLQPECFDMFSCVPDVPLVFTRVENDHRHPLGQFNNLWSFGSKVMENCRRLKDIYRMKETFARQQHLFISSSSTIEVSSPSKVAADNHKTTGDNTLLQVITSEWEAEKCPPEYEWLLLRSCLYSIFMQIGFTHSSQHALDMMTDILYEKLHKLGRLLCGIREYDCSSYYSTEQVIPSEDSIVWYMKDHSRQGDDEPLEHLLRCLYRCGLLLRVQDLLHYYSVELPNLSNTIIQVENEWKKRLYYNNNHISPTKEADSQMEITGNSSSCLEDHSEEEEQQRGDVVMVFGKEQDGELKEAFRCFGYLGNNHYLDILQLHTLSQGYYLQVPPSILFATIHNQENKP</sequence>
<gene>
    <name evidence="2" type="ORF">GAYE_HPESCF16G0209</name>
</gene>
<evidence type="ECO:0000313" key="2">
    <source>
        <dbReference type="EMBL" id="KAK4522329.1"/>
    </source>
</evidence>
<feature type="compositionally biased region" description="Basic and acidic residues" evidence="1">
    <location>
        <begin position="149"/>
        <end position="161"/>
    </location>
</feature>